<dbReference type="EMBL" id="CM004401">
    <property type="protein sequence ID" value="OAY29155.1"/>
    <property type="molecule type" value="Genomic_DNA"/>
</dbReference>
<evidence type="ECO:0000313" key="4">
    <source>
        <dbReference type="Proteomes" id="UP000091857"/>
    </source>
</evidence>
<accession>A0A251J5G6</accession>
<evidence type="ECO:0000259" key="2">
    <source>
        <dbReference type="PROSITE" id="PS50157"/>
    </source>
</evidence>
<gene>
    <name evidence="3" type="ORF">MANES_15G122300</name>
</gene>
<dbReference type="EMBL" id="CM004401">
    <property type="protein sequence ID" value="OAY29154.1"/>
    <property type="molecule type" value="Genomic_DNA"/>
</dbReference>
<evidence type="ECO:0000256" key="1">
    <source>
        <dbReference type="PROSITE-ProRule" id="PRU00042"/>
    </source>
</evidence>
<name>A0A251J5G6_MANES</name>
<dbReference type="InterPro" id="IPR013087">
    <property type="entry name" value="Znf_C2H2_type"/>
</dbReference>
<keyword evidence="1" id="KW-0479">Metal-binding</keyword>
<dbReference type="EMBL" id="CM004401">
    <property type="protein sequence ID" value="OAY29156.1"/>
    <property type="molecule type" value="Genomic_DNA"/>
</dbReference>
<keyword evidence="4" id="KW-1185">Reference proteome</keyword>
<dbReference type="Gramene" id="Manes.15G122300.1.v8.1">
    <property type="protein sequence ID" value="Manes.15G122300.1.v8.1.CDS.1"/>
    <property type="gene ID" value="Manes.15G122300.v8.1"/>
</dbReference>
<dbReference type="InterPro" id="IPR036236">
    <property type="entry name" value="Znf_C2H2_sf"/>
</dbReference>
<dbReference type="EMBL" id="CM004401">
    <property type="protein sequence ID" value="OAY29159.1"/>
    <property type="molecule type" value="Genomic_DNA"/>
</dbReference>
<dbReference type="SUPFAM" id="SSF57667">
    <property type="entry name" value="beta-beta-alpha zinc fingers"/>
    <property type="match status" value="1"/>
</dbReference>
<sequence length="346" mass="37809">MCSLLVTGKKKAKKHADAHSCFYCKKVFSNHQALGGHLRVHQGEIKSKKGLNSSGFSSNSIEIMGTHLNPLTNLQPENSSEARKSLPFFDKEASQFSFYKSCCLHENSLVNTSKFTSNNLANGKYNLIMSPNLPTTGGSAEIYHPSCLIMAAIPSIRNGTTSSNTFASPLTIGFPSESSFCSGTGEVSRFNSDEFLTWRDAMPFISENALQNLECYDLSKFPYPAFAVMNTFPGVGSNQFPGFGFGIFPWGPCQCLGRKIVGQCDGIDALYCEGNKEPYMSDVPGDAPATNTSKRLKPTFSSLVQTEKPQKELLFFRDLEHSSSGLGVPSDAKEEVQVDLDLTLHL</sequence>
<dbReference type="AlphaFoldDB" id="A0A251J5G6"/>
<protein>
    <recommendedName>
        <fullName evidence="2">C2H2-type domain-containing protein</fullName>
    </recommendedName>
</protein>
<dbReference type="Gene3D" id="3.30.160.60">
    <property type="entry name" value="Classic Zinc Finger"/>
    <property type="match status" value="1"/>
</dbReference>
<reference evidence="3 4" key="1">
    <citation type="submission" date="2016-02" db="EMBL/GenBank/DDBJ databases">
        <title>WGS assembly of Manihot esculenta.</title>
        <authorList>
            <person name="Bredeson J.V."/>
            <person name="Prochnik S.E."/>
            <person name="Lyons J.B."/>
            <person name="Schmutz J."/>
            <person name="Grimwood J."/>
            <person name="Vrebalov J."/>
            <person name="Bart R.S."/>
            <person name="Amuge T."/>
            <person name="Ferguson M.E."/>
            <person name="Green R."/>
            <person name="Putnam N."/>
            <person name="Stites J."/>
            <person name="Rounsley S."/>
            <person name="Rokhsar D.S."/>
        </authorList>
    </citation>
    <scope>NUCLEOTIDE SEQUENCE [LARGE SCALE GENOMIC DNA]</scope>
    <source>
        <strain evidence="4">cv. AM560-2</strain>
        <tissue evidence="3">Leaf</tissue>
    </source>
</reference>
<dbReference type="GO" id="GO:0008270">
    <property type="term" value="F:zinc ion binding"/>
    <property type="evidence" value="ECO:0007669"/>
    <property type="project" value="UniProtKB-KW"/>
</dbReference>
<organism evidence="3 4">
    <name type="scientific">Manihot esculenta</name>
    <name type="common">Cassava</name>
    <name type="synonym">Jatropha manihot</name>
    <dbReference type="NCBI Taxonomy" id="3983"/>
    <lineage>
        <taxon>Eukaryota</taxon>
        <taxon>Viridiplantae</taxon>
        <taxon>Streptophyta</taxon>
        <taxon>Embryophyta</taxon>
        <taxon>Tracheophyta</taxon>
        <taxon>Spermatophyta</taxon>
        <taxon>Magnoliopsida</taxon>
        <taxon>eudicotyledons</taxon>
        <taxon>Gunneridae</taxon>
        <taxon>Pentapetalae</taxon>
        <taxon>rosids</taxon>
        <taxon>fabids</taxon>
        <taxon>Malpighiales</taxon>
        <taxon>Euphorbiaceae</taxon>
        <taxon>Crotonoideae</taxon>
        <taxon>Manihoteae</taxon>
        <taxon>Manihot</taxon>
    </lineage>
</organism>
<dbReference type="PROSITE" id="PS50157">
    <property type="entry name" value="ZINC_FINGER_C2H2_2"/>
    <property type="match status" value="1"/>
</dbReference>
<evidence type="ECO:0000313" key="3">
    <source>
        <dbReference type="EMBL" id="OAY29160.1"/>
    </source>
</evidence>
<dbReference type="EMBL" id="CM004401">
    <property type="protein sequence ID" value="OAY29158.1"/>
    <property type="molecule type" value="Genomic_DNA"/>
</dbReference>
<keyword evidence="1" id="KW-0863">Zinc-finger</keyword>
<dbReference type="OrthoDB" id="974504at2759"/>
<keyword evidence="1" id="KW-0862">Zinc</keyword>
<dbReference type="EMBL" id="CM004401">
    <property type="protein sequence ID" value="OAY29157.1"/>
    <property type="molecule type" value="Genomic_DNA"/>
</dbReference>
<dbReference type="Proteomes" id="UP000091857">
    <property type="component" value="Chromosome 15"/>
</dbReference>
<dbReference type="PROSITE" id="PS00028">
    <property type="entry name" value="ZINC_FINGER_C2H2_1"/>
    <property type="match status" value="1"/>
</dbReference>
<dbReference type="EMBL" id="CM004401">
    <property type="protein sequence ID" value="OAY29160.1"/>
    <property type="molecule type" value="Genomic_DNA"/>
</dbReference>
<feature type="domain" description="C2H2-type" evidence="2">
    <location>
        <begin position="19"/>
        <end position="46"/>
    </location>
</feature>
<proteinExistence type="predicted"/>